<keyword evidence="4" id="KW-1003">Cell membrane</keyword>
<dbReference type="GO" id="GO:0015031">
    <property type="term" value="P:protein transport"/>
    <property type="evidence" value="ECO:0007669"/>
    <property type="project" value="InterPro"/>
</dbReference>
<evidence type="ECO:0000256" key="5">
    <source>
        <dbReference type="ARBA" id="ARBA00022519"/>
    </source>
</evidence>
<evidence type="ECO:0000256" key="7">
    <source>
        <dbReference type="ARBA" id="ARBA00022989"/>
    </source>
</evidence>
<sequence>MSMNPSDKHTSMFLERTVTHRRSVSPMRIVVWIIVLLIFAFIIWATLARVPEVARTRGQVIPLGKVLNIQSLEGGQIVSLLVSEGQTVEKGQPLVRFEPLQTATDVNQLASRTAALELDAERLRAFVEGGEPSFGSYEQKYPKFVDQQRKLLRAQRAELDAEISVLSNQLIQKQKAVEAINRQLPVVRKQIRSSREIAQTYEKLSKQKIASRLELLNAQQRESEFRKEAEELEGMKKVLTNELTEIAEKKKSLRHNRIKAAEDERSELLAELSETSSRLSERQTSLDKLLMVSPVDGIIKALPFSSPGAVVKPGETLAEIVPLNVALVVEVHISPRDIGFVHVGQEARVRIDTFDYSRYGALEGTLTKVSPTTFTGPKGEIFYKGEVTPKASVIGEGSARGTLLPGMTASADIVTGHKTVFQYLLKPVFTVANQGFQER</sequence>
<name>A0A1T4WQQ5_9BACT</name>
<evidence type="ECO:0000313" key="14">
    <source>
        <dbReference type="Proteomes" id="UP000189733"/>
    </source>
</evidence>
<evidence type="ECO:0000259" key="12">
    <source>
        <dbReference type="Pfam" id="PF26002"/>
    </source>
</evidence>
<gene>
    <name evidence="13" type="ORF">SAMN02745702_02458</name>
</gene>
<dbReference type="OrthoDB" id="9810980at2"/>
<dbReference type="SUPFAM" id="SSF111369">
    <property type="entry name" value="HlyD-like secretion proteins"/>
    <property type="match status" value="1"/>
</dbReference>
<dbReference type="AlphaFoldDB" id="A0A1T4WQQ5"/>
<evidence type="ECO:0000313" key="13">
    <source>
        <dbReference type="EMBL" id="SKA78941.1"/>
    </source>
</evidence>
<dbReference type="Gene3D" id="2.40.50.100">
    <property type="match status" value="1"/>
</dbReference>
<accession>A0A1T4WQQ5</accession>
<dbReference type="PANTHER" id="PTHR30386:SF26">
    <property type="entry name" value="TRANSPORT PROTEIN COMB"/>
    <property type="match status" value="1"/>
</dbReference>
<keyword evidence="14" id="KW-1185">Reference proteome</keyword>
<feature type="domain" description="AprE-like long alpha-helical hairpin" evidence="11">
    <location>
        <begin position="104"/>
        <end position="281"/>
    </location>
</feature>
<evidence type="ECO:0000256" key="10">
    <source>
        <dbReference type="SAM" id="Phobius"/>
    </source>
</evidence>
<keyword evidence="7 10" id="KW-1133">Transmembrane helix</keyword>
<dbReference type="Gene3D" id="2.40.30.170">
    <property type="match status" value="1"/>
</dbReference>
<keyword evidence="8 10" id="KW-0472">Membrane</keyword>
<evidence type="ECO:0000256" key="1">
    <source>
        <dbReference type="ARBA" id="ARBA00004377"/>
    </source>
</evidence>
<proteinExistence type="inferred from homology"/>
<evidence type="ECO:0000256" key="6">
    <source>
        <dbReference type="ARBA" id="ARBA00022692"/>
    </source>
</evidence>
<dbReference type="STRING" id="1121442.SAMN02745702_02458"/>
<dbReference type="RefSeq" id="WP_078685740.1">
    <property type="nucleotide sequence ID" value="NZ_FUYA01000009.1"/>
</dbReference>
<evidence type="ECO:0000256" key="2">
    <source>
        <dbReference type="ARBA" id="ARBA00009477"/>
    </source>
</evidence>
<comment type="similarity">
    <text evidence="2">Belongs to the membrane fusion protein (MFP) (TC 8.A.1) family.</text>
</comment>
<reference evidence="13 14" key="1">
    <citation type="submission" date="2017-02" db="EMBL/GenBank/DDBJ databases">
        <authorList>
            <person name="Peterson S.W."/>
        </authorList>
    </citation>
    <scope>NUCLEOTIDE SEQUENCE [LARGE SCALE GENOMIC DNA]</scope>
    <source>
        <strain evidence="13 14">DSM 18034</strain>
    </source>
</reference>
<dbReference type="NCBIfam" id="TIGR01843">
    <property type="entry name" value="type_I_hlyD"/>
    <property type="match status" value="1"/>
</dbReference>
<feature type="transmembrane region" description="Helical" evidence="10">
    <location>
        <begin position="29"/>
        <end position="47"/>
    </location>
</feature>
<dbReference type="Pfam" id="PF25994">
    <property type="entry name" value="HH_AprE"/>
    <property type="match status" value="1"/>
</dbReference>
<dbReference type="InterPro" id="IPR058982">
    <property type="entry name" value="Beta-barrel_AprE"/>
</dbReference>
<dbReference type="PANTHER" id="PTHR30386">
    <property type="entry name" value="MEMBRANE FUSION SUBUNIT OF EMRAB-TOLC MULTIDRUG EFFLUX PUMP"/>
    <property type="match status" value="1"/>
</dbReference>
<evidence type="ECO:0000256" key="9">
    <source>
        <dbReference type="SAM" id="Coils"/>
    </source>
</evidence>
<dbReference type="Pfam" id="PF26002">
    <property type="entry name" value="Beta-barrel_AprE"/>
    <property type="match status" value="1"/>
</dbReference>
<evidence type="ECO:0000256" key="4">
    <source>
        <dbReference type="ARBA" id="ARBA00022475"/>
    </source>
</evidence>
<keyword evidence="9" id="KW-0175">Coiled coil</keyword>
<keyword evidence="6 10" id="KW-0812">Transmembrane</keyword>
<dbReference type="GO" id="GO:0005886">
    <property type="term" value="C:plasma membrane"/>
    <property type="evidence" value="ECO:0007669"/>
    <property type="project" value="UniProtKB-SubCell"/>
</dbReference>
<dbReference type="PRINTS" id="PR01490">
    <property type="entry name" value="RTXTOXIND"/>
</dbReference>
<keyword evidence="5" id="KW-0997">Cell inner membrane</keyword>
<comment type="subcellular location">
    <subcellularLocation>
        <location evidence="1">Cell inner membrane</location>
        <topology evidence="1">Single-pass membrane protein</topology>
    </subcellularLocation>
</comment>
<feature type="coiled-coil region" evidence="9">
    <location>
        <begin position="215"/>
        <end position="278"/>
    </location>
</feature>
<feature type="domain" description="AprE-like beta-barrel" evidence="12">
    <location>
        <begin position="327"/>
        <end position="416"/>
    </location>
</feature>
<dbReference type="Proteomes" id="UP000189733">
    <property type="component" value="Unassembled WGS sequence"/>
</dbReference>
<dbReference type="InterPro" id="IPR058781">
    <property type="entry name" value="HH_AprE-like"/>
</dbReference>
<dbReference type="EMBL" id="FUYA01000009">
    <property type="protein sequence ID" value="SKA78941.1"/>
    <property type="molecule type" value="Genomic_DNA"/>
</dbReference>
<organism evidence="13 14">
    <name type="scientific">Desulfobaculum bizertense DSM 18034</name>
    <dbReference type="NCBI Taxonomy" id="1121442"/>
    <lineage>
        <taxon>Bacteria</taxon>
        <taxon>Pseudomonadati</taxon>
        <taxon>Thermodesulfobacteriota</taxon>
        <taxon>Desulfovibrionia</taxon>
        <taxon>Desulfovibrionales</taxon>
        <taxon>Desulfovibrionaceae</taxon>
        <taxon>Desulfobaculum</taxon>
    </lineage>
</organism>
<dbReference type="InterPro" id="IPR010129">
    <property type="entry name" value="T1SS_HlyD"/>
</dbReference>
<protein>
    <submittedName>
        <fullName evidence="13">HlyD family secretion protein</fullName>
    </submittedName>
</protein>
<evidence type="ECO:0000256" key="3">
    <source>
        <dbReference type="ARBA" id="ARBA00022448"/>
    </source>
</evidence>
<keyword evidence="3" id="KW-0813">Transport</keyword>
<evidence type="ECO:0000259" key="11">
    <source>
        <dbReference type="Pfam" id="PF25994"/>
    </source>
</evidence>
<dbReference type="InterPro" id="IPR050739">
    <property type="entry name" value="MFP"/>
</dbReference>
<evidence type="ECO:0000256" key="8">
    <source>
        <dbReference type="ARBA" id="ARBA00023136"/>
    </source>
</evidence>